<protein>
    <submittedName>
        <fullName evidence="1">Uncharacterized protein</fullName>
    </submittedName>
</protein>
<sequence length="252" mass="28678">MYGDHLEELFYVSQVQRPFLQSMGTSMIYQLSIRIAFTGVVYPSLVIAYMGEAAYLWKNKVDFHRSFYKAVPVPKVPAGERFLVGLIGPPEFCLFSCIIRYGYKDVRCDCYDFENHLIMKVAELLQHEKGGAYGQVSSIGMPSRPVVDAVMVRRNNIETGQRKEVGSQGVSVREQVKEPVEARESGVAYMMGHTQEGTLCILLLEFISVRARCYPGQNYGSHHSRKSMLLERCWLYSFLKRDGWPSSSLALF</sequence>
<proteinExistence type="predicted"/>
<accession>A0ACC2M8T2</accession>
<organism evidence="1 2">
    <name type="scientific">Persea americana</name>
    <name type="common">Avocado</name>
    <dbReference type="NCBI Taxonomy" id="3435"/>
    <lineage>
        <taxon>Eukaryota</taxon>
        <taxon>Viridiplantae</taxon>
        <taxon>Streptophyta</taxon>
        <taxon>Embryophyta</taxon>
        <taxon>Tracheophyta</taxon>
        <taxon>Spermatophyta</taxon>
        <taxon>Magnoliopsida</taxon>
        <taxon>Magnoliidae</taxon>
        <taxon>Laurales</taxon>
        <taxon>Lauraceae</taxon>
        <taxon>Persea</taxon>
    </lineage>
</organism>
<name>A0ACC2M8T2_PERAE</name>
<comment type="caution">
    <text evidence="1">The sequence shown here is derived from an EMBL/GenBank/DDBJ whole genome shotgun (WGS) entry which is preliminary data.</text>
</comment>
<gene>
    <name evidence="1" type="ORF">MRB53_018749</name>
</gene>
<dbReference type="Proteomes" id="UP001234297">
    <property type="component" value="Chromosome 5"/>
</dbReference>
<evidence type="ECO:0000313" key="1">
    <source>
        <dbReference type="EMBL" id="KAJ8642055.1"/>
    </source>
</evidence>
<dbReference type="EMBL" id="CM056813">
    <property type="protein sequence ID" value="KAJ8642055.1"/>
    <property type="molecule type" value="Genomic_DNA"/>
</dbReference>
<evidence type="ECO:0000313" key="2">
    <source>
        <dbReference type="Proteomes" id="UP001234297"/>
    </source>
</evidence>
<keyword evidence="2" id="KW-1185">Reference proteome</keyword>
<reference evidence="1 2" key="1">
    <citation type="journal article" date="2022" name="Hortic Res">
        <title>A haplotype resolved chromosomal level avocado genome allows analysis of novel avocado genes.</title>
        <authorList>
            <person name="Nath O."/>
            <person name="Fletcher S.J."/>
            <person name="Hayward A."/>
            <person name="Shaw L.M."/>
            <person name="Masouleh A.K."/>
            <person name="Furtado A."/>
            <person name="Henry R.J."/>
            <person name="Mitter N."/>
        </authorList>
    </citation>
    <scope>NUCLEOTIDE SEQUENCE [LARGE SCALE GENOMIC DNA]</scope>
    <source>
        <strain evidence="2">cv. Hass</strain>
    </source>
</reference>